<accession>A0A8T1VLM3</accession>
<proteinExistence type="predicted"/>
<comment type="caution">
    <text evidence="2">The sequence shown here is derived from an EMBL/GenBank/DDBJ whole genome shotgun (WGS) entry which is preliminary data.</text>
</comment>
<name>A0A8T1VLM3_9STRA</name>
<dbReference type="EMBL" id="JAGDFM010000216">
    <property type="protein sequence ID" value="KAG7382215.1"/>
    <property type="molecule type" value="Genomic_DNA"/>
</dbReference>
<evidence type="ECO:0000313" key="3">
    <source>
        <dbReference type="Proteomes" id="UP000694044"/>
    </source>
</evidence>
<feature type="region of interest" description="Disordered" evidence="1">
    <location>
        <begin position="755"/>
        <end position="793"/>
    </location>
</feature>
<dbReference type="Proteomes" id="UP000694044">
    <property type="component" value="Unassembled WGS sequence"/>
</dbReference>
<evidence type="ECO:0000256" key="1">
    <source>
        <dbReference type="SAM" id="MobiDB-lite"/>
    </source>
</evidence>
<protein>
    <submittedName>
        <fullName evidence="2">Uncharacterized protein</fullName>
    </submittedName>
</protein>
<evidence type="ECO:0000313" key="2">
    <source>
        <dbReference type="EMBL" id="KAG7382215.1"/>
    </source>
</evidence>
<sequence length="793" mass="88831">MQSNNLDVELQRTLNELCSDLFATSALDDSNAILQSLALLAETFPQAQSLLGRLLSRNEDNQARSRCAPVSKLSVLMTNYLYKKETARGAVSLLAALANDNVRNQRRIVENVTGVKLDIDPRKYDLHCSSTQTNLYALTVPATVTSTYRRWRRRQRELQTCHLPSGVPPAQDGIPMPCYCDDCLGAEQFLSTWQQHFHDLSRWSLDPDNETSTRMSPSLSTEEFFRMFLEDYQLRVCSVGEALGNQKEVERSYAERATGPRSLVYYFVSPHDTTAETSRASGQFNPLYHLSAIAIAAEIDVAVVRETHIKQLQLGTTSDESPSPGRVESSPLPTDEVILFTCISDVKSCACRPPESREDNEEYLGRPHPADDSHDRLLADFLKFEDQHGDLAQCDSLVSDVSETNNEVAETTKKLLLQMLAFCESGDQIPLSAFRSSFCGFVDFTQPPDDATTPCQDGETESASLNVKTTMTAKLSEQVLQIDCFETTNSPPSSFSTCIPQQELFGVSSTGDNRGLSLLCLSDEALESLLQRCRICSCDAQEGHADADSVFYLRRSTPEEEEEHVPASNTNDKADETAEVERGELQQCAPVCLPLSGLSTEAERELVKLETVVSEERCRRLNCEGITRIIGKLAKVVADCNERISYLSIARDKKLVRAATQVHREAATSRCRQCRDLLIQLGKKLALKVKPLDPSAPISQEKLSHVAKLIRTSIHDILARSETFDPWETPDARVEKLHLDRRAWASGFPDAAYYQDTDTRRRENRKQQQQLSRKLLLQQQKKRTSKDEARARN</sequence>
<gene>
    <name evidence="2" type="ORF">PHYPSEUDO_005143</name>
</gene>
<feature type="compositionally biased region" description="Low complexity" evidence="1">
    <location>
        <begin position="767"/>
        <end position="779"/>
    </location>
</feature>
<organism evidence="2 3">
    <name type="scientific">Phytophthora pseudosyringae</name>
    <dbReference type="NCBI Taxonomy" id="221518"/>
    <lineage>
        <taxon>Eukaryota</taxon>
        <taxon>Sar</taxon>
        <taxon>Stramenopiles</taxon>
        <taxon>Oomycota</taxon>
        <taxon>Peronosporomycetes</taxon>
        <taxon>Peronosporales</taxon>
        <taxon>Peronosporaceae</taxon>
        <taxon>Phytophthora</taxon>
    </lineage>
</organism>
<reference evidence="2" key="1">
    <citation type="submission" date="2021-02" db="EMBL/GenBank/DDBJ databases">
        <authorList>
            <person name="Palmer J.M."/>
        </authorList>
    </citation>
    <scope>NUCLEOTIDE SEQUENCE</scope>
    <source>
        <strain evidence="2">SCRP734</strain>
    </source>
</reference>
<keyword evidence="3" id="KW-1185">Reference proteome</keyword>
<dbReference type="AlphaFoldDB" id="A0A8T1VLM3"/>
<dbReference type="OrthoDB" id="115014at2759"/>
<feature type="region of interest" description="Disordered" evidence="1">
    <location>
        <begin position="557"/>
        <end position="579"/>
    </location>
</feature>